<sequence length="87" mass="9985">MSRWIPAKSNTRISMGQESQKAARLQAFQGYQVTEALCAGAAKENWKFMHCLPRKGDEVDDEVFYGPRSIVFPEGENRKWTIMALFE</sequence>
<keyword evidence="7" id="KW-1185">Reference proteome</keyword>
<dbReference type="SUPFAM" id="SSF53671">
    <property type="entry name" value="Aspartate/ornithine carbamoyltransferase"/>
    <property type="match status" value="1"/>
</dbReference>
<dbReference type="Gene3D" id="3.40.50.1370">
    <property type="entry name" value="Aspartate/ornithine carbamoyltransferase"/>
    <property type="match status" value="1"/>
</dbReference>
<evidence type="ECO:0000256" key="4">
    <source>
        <dbReference type="RuleBase" id="RU003634"/>
    </source>
</evidence>
<dbReference type="InterPro" id="IPR006131">
    <property type="entry name" value="Asp_carbamoyltransf_Asp/Orn-bd"/>
</dbReference>
<keyword evidence="3 4" id="KW-0808">Transferase</keyword>
<dbReference type="PANTHER" id="PTHR45753:SF3">
    <property type="entry name" value="ORNITHINE TRANSCARBAMYLASE, MITOCHONDRIAL"/>
    <property type="match status" value="1"/>
</dbReference>
<dbReference type="AlphaFoldDB" id="A0A8H5B9V4"/>
<proteinExistence type="inferred from homology"/>
<dbReference type="InterPro" id="IPR006130">
    <property type="entry name" value="Asp/Orn_carbamoylTrfase"/>
</dbReference>
<dbReference type="OrthoDB" id="10252326at2759"/>
<dbReference type="GO" id="GO:0016597">
    <property type="term" value="F:amino acid binding"/>
    <property type="evidence" value="ECO:0007669"/>
    <property type="project" value="InterPro"/>
</dbReference>
<dbReference type="GO" id="GO:0019240">
    <property type="term" value="P:citrulline biosynthetic process"/>
    <property type="evidence" value="ECO:0007669"/>
    <property type="project" value="TreeGrafter"/>
</dbReference>
<comment type="caution">
    <text evidence="6">The sequence shown here is derived from an EMBL/GenBank/DDBJ whole genome shotgun (WGS) entry which is preliminary data.</text>
</comment>
<comment type="similarity">
    <text evidence="1">Belongs to the aspartate/ornithine carbamoyltransferase superfamily. OTCase family.</text>
</comment>
<accession>A0A8H5B9V4</accession>
<evidence type="ECO:0000313" key="6">
    <source>
        <dbReference type="EMBL" id="KAF5319445.1"/>
    </source>
</evidence>
<evidence type="ECO:0000256" key="1">
    <source>
        <dbReference type="ARBA" id="ARBA00007805"/>
    </source>
</evidence>
<dbReference type="GO" id="GO:0042450">
    <property type="term" value="P:L-arginine biosynthetic process via ornithine"/>
    <property type="evidence" value="ECO:0007669"/>
    <property type="project" value="TreeGrafter"/>
</dbReference>
<dbReference type="Pfam" id="PF00185">
    <property type="entry name" value="OTCace"/>
    <property type="match status" value="1"/>
</dbReference>
<gene>
    <name evidence="6" type="ORF">D9619_008860</name>
</gene>
<dbReference type="PANTHER" id="PTHR45753">
    <property type="entry name" value="ORNITHINE CARBAMOYLTRANSFERASE, MITOCHONDRIAL"/>
    <property type="match status" value="1"/>
</dbReference>
<evidence type="ECO:0000259" key="5">
    <source>
        <dbReference type="Pfam" id="PF00185"/>
    </source>
</evidence>
<evidence type="ECO:0000256" key="2">
    <source>
        <dbReference type="ARBA" id="ARBA00013007"/>
    </source>
</evidence>
<protein>
    <recommendedName>
        <fullName evidence="2">ornithine carbamoyltransferase</fullName>
        <ecNumber evidence="2">2.1.3.3</ecNumber>
    </recommendedName>
</protein>
<dbReference type="InterPro" id="IPR036901">
    <property type="entry name" value="Asp/Orn_carbamoylTrfase_sf"/>
</dbReference>
<dbReference type="PRINTS" id="PR00100">
    <property type="entry name" value="AOTCASE"/>
</dbReference>
<feature type="domain" description="Aspartate/ornithine carbamoyltransferase Asp/Orn-binding" evidence="5">
    <location>
        <begin position="12"/>
        <end position="86"/>
    </location>
</feature>
<dbReference type="GO" id="GO:0005739">
    <property type="term" value="C:mitochondrion"/>
    <property type="evidence" value="ECO:0007669"/>
    <property type="project" value="TreeGrafter"/>
</dbReference>
<organism evidence="6 7">
    <name type="scientific">Psilocybe cf. subviscida</name>
    <dbReference type="NCBI Taxonomy" id="2480587"/>
    <lineage>
        <taxon>Eukaryota</taxon>
        <taxon>Fungi</taxon>
        <taxon>Dikarya</taxon>
        <taxon>Basidiomycota</taxon>
        <taxon>Agaricomycotina</taxon>
        <taxon>Agaricomycetes</taxon>
        <taxon>Agaricomycetidae</taxon>
        <taxon>Agaricales</taxon>
        <taxon>Agaricineae</taxon>
        <taxon>Strophariaceae</taxon>
        <taxon>Psilocybe</taxon>
    </lineage>
</organism>
<dbReference type="EMBL" id="JAACJJ010000029">
    <property type="protein sequence ID" value="KAF5319445.1"/>
    <property type="molecule type" value="Genomic_DNA"/>
</dbReference>
<evidence type="ECO:0000313" key="7">
    <source>
        <dbReference type="Proteomes" id="UP000567179"/>
    </source>
</evidence>
<dbReference type="GO" id="GO:0004585">
    <property type="term" value="F:ornithine carbamoyltransferase activity"/>
    <property type="evidence" value="ECO:0007669"/>
    <property type="project" value="UniProtKB-EC"/>
</dbReference>
<reference evidence="6 7" key="1">
    <citation type="journal article" date="2020" name="ISME J.">
        <title>Uncovering the hidden diversity of litter-decomposition mechanisms in mushroom-forming fungi.</title>
        <authorList>
            <person name="Floudas D."/>
            <person name="Bentzer J."/>
            <person name="Ahren D."/>
            <person name="Johansson T."/>
            <person name="Persson P."/>
            <person name="Tunlid A."/>
        </authorList>
    </citation>
    <scope>NUCLEOTIDE SEQUENCE [LARGE SCALE GENOMIC DNA]</scope>
    <source>
        <strain evidence="6 7">CBS 101986</strain>
    </source>
</reference>
<evidence type="ECO:0000256" key="3">
    <source>
        <dbReference type="ARBA" id="ARBA00022679"/>
    </source>
</evidence>
<dbReference type="EC" id="2.1.3.3" evidence="2"/>
<name>A0A8H5B9V4_9AGAR</name>
<dbReference type="Proteomes" id="UP000567179">
    <property type="component" value="Unassembled WGS sequence"/>
</dbReference>